<keyword evidence="3" id="KW-1185">Reference proteome</keyword>
<dbReference type="CDD" id="cd00093">
    <property type="entry name" value="HTH_XRE"/>
    <property type="match status" value="1"/>
</dbReference>
<dbReference type="RefSeq" id="WP_122910420.1">
    <property type="nucleotide sequence ID" value="NZ_CBCSBE010000013.1"/>
</dbReference>
<dbReference type="Proteomes" id="UP000282028">
    <property type="component" value="Unassembled WGS sequence"/>
</dbReference>
<dbReference type="PROSITE" id="PS50943">
    <property type="entry name" value="HTH_CROC1"/>
    <property type="match status" value="1"/>
</dbReference>
<dbReference type="OrthoDB" id="9812960at2"/>
<evidence type="ECO:0000259" key="1">
    <source>
        <dbReference type="PROSITE" id="PS50943"/>
    </source>
</evidence>
<dbReference type="Pfam" id="PF01381">
    <property type="entry name" value="HTH_3"/>
    <property type="match status" value="1"/>
</dbReference>
<name>A0A3M8C2L5_9BACL</name>
<proteinExistence type="predicted"/>
<dbReference type="AlphaFoldDB" id="A0A3M8C2L5"/>
<dbReference type="GO" id="GO:0003677">
    <property type="term" value="F:DNA binding"/>
    <property type="evidence" value="ECO:0007669"/>
    <property type="project" value="InterPro"/>
</dbReference>
<dbReference type="SMART" id="SM00530">
    <property type="entry name" value="HTH_XRE"/>
    <property type="match status" value="1"/>
</dbReference>
<comment type="caution">
    <text evidence="2">The sequence shown here is derived from an EMBL/GenBank/DDBJ whole genome shotgun (WGS) entry which is preliminary data.</text>
</comment>
<accession>A0A3M8C2L5</accession>
<dbReference type="SUPFAM" id="SSF47413">
    <property type="entry name" value="lambda repressor-like DNA-binding domains"/>
    <property type="match status" value="1"/>
</dbReference>
<dbReference type="InterPro" id="IPR001387">
    <property type="entry name" value="Cro/C1-type_HTH"/>
</dbReference>
<protein>
    <submittedName>
        <fullName evidence="2">Transcriptional regulator</fullName>
    </submittedName>
</protein>
<evidence type="ECO:0000313" key="3">
    <source>
        <dbReference type="Proteomes" id="UP000282028"/>
    </source>
</evidence>
<dbReference type="EMBL" id="RHHR01000036">
    <property type="protein sequence ID" value="RNB69950.1"/>
    <property type="molecule type" value="Genomic_DNA"/>
</dbReference>
<organism evidence="2 3">
    <name type="scientific">Brevibacillus invocatus</name>
    <dbReference type="NCBI Taxonomy" id="173959"/>
    <lineage>
        <taxon>Bacteria</taxon>
        <taxon>Bacillati</taxon>
        <taxon>Bacillota</taxon>
        <taxon>Bacilli</taxon>
        <taxon>Bacillales</taxon>
        <taxon>Paenibacillaceae</taxon>
        <taxon>Brevibacillus</taxon>
    </lineage>
</organism>
<reference evidence="2 3" key="1">
    <citation type="submission" date="2018-10" db="EMBL/GenBank/DDBJ databases">
        <title>Phylogenomics of Brevibacillus.</title>
        <authorList>
            <person name="Dunlap C."/>
        </authorList>
    </citation>
    <scope>NUCLEOTIDE SEQUENCE [LARGE SCALE GENOMIC DNA]</scope>
    <source>
        <strain evidence="2 3">JCM 12215</strain>
    </source>
</reference>
<gene>
    <name evidence="2" type="ORF">EDM52_18450</name>
</gene>
<dbReference type="InterPro" id="IPR010982">
    <property type="entry name" value="Lambda_DNA-bd_dom_sf"/>
</dbReference>
<feature type="domain" description="HTH cro/C1-type" evidence="1">
    <location>
        <begin position="10"/>
        <end position="65"/>
    </location>
</feature>
<sequence>MDPTEFGRYLKSLRKAQNLTLTQLGKLIGYSNPYLSQIENGQKGIPSPDLLRKLSGPLNADFFVLMQKAGHLPNQDYQAILNGMLQGIIEITGEDFSVDLIEKLEPLKMKYDAILEEDFEFSPLSLRELMKNSSWRQEWKQEMLTDIIVTLKNSGNTSANKMNNSYLELSTYLEQTNITYKGNPLTEDDRKLILDMLNRIYPDQKDLG</sequence>
<evidence type="ECO:0000313" key="2">
    <source>
        <dbReference type="EMBL" id="RNB69950.1"/>
    </source>
</evidence>
<dbReference type="Gene3D" id="1.10.260.40">
    <property type="entry name" value="lambda repressor-like DNA-binding domains"/>
    <property type="match status" value="1"/>
</dbReference>